<evidence type="ECO:0000256" key="1">
    <source>
        <dbReference type="ARBA" id="ARBA00004417"/>
    </source>
</evidence>
<dbReference type="GO" id="GO:0016887">
    <property type="term" value="F:ATP hydrolysis activity"/>
    <property type="evidence" value="ECO:0007669"/>
    <property type="project" value="InterPro"/>
</dbReference>
<evidence type="ECO:0000313" key="9">
    <source>
        <dbReference type="EMBL" id="HEX70912.1"/>
    </source>
</evidence>
<dbReference type="PANTHER" id="PTHR43297">
    <property type="entry name" value="OLIGOPEPTIDE TRANSPORT ATP-BINDING PROTEIN APPD"/>
    <property type="match status" value="1"/>
</dbReference>
<keyword evidence="7" id="KW-0472">Membrane</keyword>
<dbReference type="PROSITE" id="PS50893">
    <property type="entry name" value="ABC_TRANSPORTER_2"/>
    <property type="match status" value="1"/>
</dbReference>
<dbReference type="Pfam" id="PF00005">
    <property type="entry name" value="ABC_tran"/>
    <property type="match status" value="1"/>
</dbReference>
<keyword evidence="4" id="KW-1003">Cell membrane</keyword>
<evidence type="ECO:0000256" key="7">
    <source>
        <dbReference type="ARBA" id="ARBA00023136"/>
    </source>
</evidence>
<accession>A0A7C3A8D2</accession>
<comment type="similarity">
    <text evidence="2">Belongs to the ABC transporter superfamily.</text>
</comment>
<sequence length="353" mass="39076">MASALGRQRIEVRQLSVPPAEVHARHLLEVRDLRTEFVTDEGVIHAVNGISFHVDAGETLAIVGESGSGKSVAMLSVMRLIPEPPGRIVSGEILFDGVDLRRLDRESMRRLRGSRIAMIFQEPLSSLNPVFTIGDQIGEALRTHLRLSARAVRERSIELLSMVNIPNPERVLESYPHQLSGGMCQRVMLAIAISCEPRLLIADEPTTALDITTQAQLLELVSRLRDELRMAVVWITHDLGVVAGLADRVQVMYAGQIVETAAVDDLYANPLHPYTIGLLRCIPRLDEERVERLASIPGVPPDMRRLPVGCPFAPRCSFVLDRCWEENPTLQPAAAGHQRACWAPIDVLTAARR</sequence>
<dbReference type="Gene3D" id="3.40.50.300">
    <property type="entry name" value="P-loop containing nucleotide triphosphate hydrolases"/>
    <property type="match status" value="1"/>
</dbReference>
<dbReference type="GO" id="GO:0015833">
    <property type="term" value="P:peptide transport"/>
    <property type="evidence" value="ECO:0007669"/>
    <property type="project" value="InterPro"/>
</dbReference>
<keyword evidence="5" id="KW-0547">Nucleotide-binding</keyword>
<protein>
    <submittedName>
        <fullName evidence="9">ABC transporter ATP-binding protein</fullName>
    </submittedName>
</protein>
<keyword evidence="6 9" id="KW-0067">ATP-binding</keyword>
<evidence type="ECO:0000256" key="5">
    <source>
        <dbReference type="ARBA" id="ARBA00022741"/>
    </source>
</evidence>
<gene>
    <name evidence="9" type="ORF">ENP13_06670</name>
</gene>
<dbReference type="InterPro" id="IPR050388">
    <property type="entry name" value="ABC_Ni/Peptide_Import"/>
</dbReference>
<dbReference type="InterPro" id="IPR013563">
    <property type="entry name" value="Oligopep_ABC_C"/>
</dbReference>
<dbReference type="GO" id="GO:0005886">
    <property type="term" value="C:plasma membrane"/>
    <property type="evidence" value="ECO:0007669"/>
    <property type="project" value="UniProtKB-SubCell"/>
</dbReference>
<evidence type="ECO:0000256" key="3">
    <source>
        <dbReference type="ARBA" id="ARBA00022448"/>
    </source>
</evidence>
<dbReference type="EMBL" id="DSID01000502">
    <property type="protein sequence ID" value="HEX70912.1"/>
    <property type="molecule type" value="Genomic_DNA"/>
</dbReference>
<comment type="subcellular location">
    <subcellularLocation>
        <location evidence="1">Cell inner membrane</location>
        <topology evidence="1">Peripheral membrane protein</topology>
    </subcellularLocation>
</comment>
<dbReference type="InterPro" id="IPR027417">
    <property type="entry name" value="P-loop_NTPase"/>
</dbReference>
<dbReference type="InterPro" id="IPR003439">
    <property type="entry name" value="ABC_transporter-like_ATP-bd"/>
</dbReference>
<keyword evidence="3" id="KW-0813">Transport</keyword>
<reference evidence="9" key="1">
    <citation type="journal article" date="2020" name="mSystems">
        <title>Genome- and Community-Level Interaction Insights into Carbon Utilization and Element Cycling Functions of Hydrothermarchaeota in Hydrothermal Sediment.</title>
        <authorList>
            <person name="Zhou Z."/>
            <person name="Liu Y."/>
            <person name="Xu W."/>
            <person name="Pan J."/>
            <person name="Luo Z.H."/>
            <person name="Li M."/>
        </authorList>
    </citation>
    <scope>NUCLEOTIDE SEQUENCE [LARGE SCALE GENOMIC DNA]</scope>
    <source>
        <strain evidence="9">SpSt-192</strain>
    </source>
</reference>
<dbReference type="GO" id="GO:0005524">
    <property type="term" value="F:ATP binding"/>
    <property type="evidence" value="ECO:0007669"/>
    <property type="project" value="UniProtKB-KW"/>
</dbReference>
<dbReference type="AlphaFoldDB" id="A0A7C3A8D2"/>
<dbReference type="FunFam" id="3.40.50.300:FF:000016">
    <property type="entry name" value="Oligopeptide ABC transporter ATP-binding component"/>
    <property type="match status" value="1"/>
</dbReference>
<dbReference type="PANTHER" id="PTHR43297:SF2">
    <property type="entry name" value="DIPEPTIDE TRANSPORT ATP-BINDING PROTEIN DPPD"/>
    <property type="match status" value="1"/>
</dbReference>
<organism evidence="9">
    <name type="scientific">Thermorudis sp</name>
    <dbReference type="NCBI Taxonomy" id="1969470"/>
    <lineage>
        <taxon>Bacteria</taxon>
        <taxon>Pseudomonadati</taxon>
        <taxon>Thermomicrobiota</taxon>
        <taxon>Thermomicrobia</taxon>
        <taxon>Thermomicrobia incertae sedis</taxon>
        <taxon>Thermorudis</taxon>
    </lineage>
</organism>
<dbReference type="SUPFAM" id="SSF52540">
    <property type="entry name" value="P-loop containing nucleoside triphosphate hydrolases"/>
    <property type="match status" value="1"/>
</dbReference>
<comment type="caution">
    <text evidence="9">The sequence shown here is derived from an EMBL/GenBank/DDBJ whole genome shotgun (WGS) entry which is preliminary data.</text>
</comment>
<proteinExistence type="inferred from homology"/>
<evidence type="ECO:0000256" key="2">
    <source>
        <dbReference type="ARBA" id="ARBA00005417"/>
    </source>
</evidence>
<dbReference type="InterPro" id="IPR003593">
    <property type="entry name" value="AAA+_ATPase"/>
</dbReference>
<dbReference type="CDD" id="cd03257">
    <property type="entry name" value="ABC_NikE_OppD_transporters"/>
    <property type="match status" value="1"/>
</dbReference>
<evidence type="ECO:0000256" key="6">
    <source>
        <dbReference type="ARBA" id="ARBA00022840"/>
    </source>
</evidence>
<dbReference type="PROSITE" id="PS00211">
    <property type="entry name" value="ABC_TRANSPORTER_1"/>
    <property type="match status" value="1"/>
</dbReference>
<dbReference type="Pfam" id="PF08352">
    <property type="entry name" value="oligo_HPY"/>
    <property type="match status" value="1"/>
</dbReference>
<dbReference type="SMART" id="SM00382">
    <property type="entry name" value="AAA"/>
    <property type="match status" value="1"/>
</dbReference>
<evidence type="ECO:0000259" key="8">
    <source>
        <dbReference type="PROSITE" id="PS50893"/>
    </source>
</evidence>
<name>A0A7C3A8D2_9BACT</name>
<dbReference type="InterPro" id="IPR017871">
    <property type="entry name" value="ABC_transporter-like_CS"/>
</dbReference>
<feature type="domain" description="ABC transporter" evidence="8">
    <location>
        <begin position="28"/>
        <end position="279"/>
    </location>
</feature>
<dbReference type="NCBIfam" id="TIGR01727">
    <property type="entry name" value="oligo_HPY"/>
    <property type="match status" value="1"/>
</dbReference>
<evidence type="ECO:0000256" key="4">
    <source>
        <dbReference type="ARBA" id="ARBA00022475"/>
    </source>
</evidence>